<reference evidence="12" key="2">
    <citation type="submission" date="2025-08" db="UniProtKB">
        <authorList>
            <consortium name="RefSeq"/>
        </authorList>
    </citation>
    <scope>IDENTIFICATION</scope>
</reference>
<dbReference type="PANTHER" id="PTHR21053">
    <property type="entry name" value="TRANSCRIPTION ELONGATION FACTOR, MITOCHONDRIAL"/>
    <property type="match status" value="1"/>
</dbReference>
<sequence length="358" mass="40721">MPFAFFACLLLLLFIGRTCFLRVPFSTSQVLWYKKSSTTVTQGDSASTDKHFKETSCAIDDLYSSEEKSTVLHLLNSASKEELTALKLIRGRKSAKIIDHRDKHGPFQNLQSLLEVPTFQYKTTIEVCNFILKHLTKEGKAVKNQNPISIIMKYVTSEIERERLKAANSIVSVVFGTRKIAWAHVDRHLTVQDWQQQEYTMFMKGSYVPALYLEEISSVVSKFPEADFYVLEKTGFSNHNPGLFPVSLHQRTVEAMLYALLHKTFAQNGEQKVLSMPRNAVGKYFGLMVGGARASGIDLVKKFLLESLTQAEARVNFPNHQILCYRNALLVKQKRDEELCDSLLQAIAFCEFLRQDTT</sequence>
<feature type="signal peptide" evidence="10">
    <location>
        <begin position="1"/>
        <end position="20"/>
    </location>
</feature>
<protein>
    <recommendedName>
        <fullName evidence="3">Transcription elongation factor, mitochondrial</fullName>
    </recommendedName>
</protein>
<keyword evidence="5" id="KW-0805">Transcription regulation</keyword>
<dbReference type="InterPro" id="IPR012337">
    <property type="entry name" value="RNaseH-like_sf"/>
</dbReference>
<dbReference type="InterPro" id="IPR036397">
    <property type="entry name" value="RNaseH_sf"/>
</dbReference>
<reference evidence="11" key="1">
    <citation type="submission" date="2025-05" db="UniProtKB">
        <authorList>
            <consortium name="RefSeq"/>
        </authorList>
    </citation>
    <scope>NUCLEOTIDE SEQUENCE [LARGE SCALE GENOMIC DNA]</scope>
</reference>
<keyword evidence="11" id="KW-1185">Reference proteome</keyword>
<name>A0ABM5FNU3_9SAUR</name>
<dbReference type="Pfam" id="PF12836">
    <property type="entry name" value="HHH_3"/>
    <property type="match status" value="1"/>
</dbReference>
<evidence type="ECO:0000256" key="3">
    <source>
        <dbReference type="ARBA" id="ARBA00017000"/>
    </source>
</evidence>
<dbReference type="SUPFAM" id="SSF53098">
    <property type="entry name" value="Ribonuclease H-like"/>
    <property type="match status" value="1"/>
</dbReference>
<dbReference type="RefSeq" id="XP_072847064.1">
    <property type="nucleotide sequence ID" value="XM_072990963.1"/>
</dbReference>
<evidence type="ECO:0000313" key="12">
    <source>
        <dbReference type="RefSeq" id="XP_072847064.1"/>
    </source>
</evidence>
<comment type="function">
    <text evidence="9">Transcription elongation factor which increases mitochondrial RNA polymerase processivity. Regulates transcription of the mitochondrial genome, including genes important for the oxidative phosphorylation machinery.</text>
</comment>
<dbReference type="GeneID" id="110073934"/>
<keyword evidence="6" id="KW-0496">Mitochondrion</keyword>
<evidence type="ECO:0000256" key="2">
    <source>
        <dbReference type="ARBA" id="ARBA00009086"/>
    </source>
</evidence>
<evidence type="ECO:0000256" key="1">
    <source>
        <dbReference type="ARBA" id="ARBA00004436"/>
    </source>
</evidence>
<dbReference type="InterPro" id="IPR039150">
    <property type="entry name" value="TEFM"/>
</dbReference>
<dbReference type="InterPro" id="IPR010994">
    <property type="entry name" value="RuvA_2-like"/>
</dbReference>
<keyword evidence="4" id="KW-0809">Transit peptide</keyword>
<evidence type="ECO:0000256" key="6">
    <source>
        <dbReference type="ARBA" id="ARBA00023128"/>
    </source>
</evidence>
<evidence type="ECO:0000256" key="7">
    <source>
        <dbReference type="ARBA" id="ARBA00023163"/>
    </source>
</evidence>
<comment type="subcellular location">
    <subcellularLocation>
        <location evidence="1">Mitochondrion matrix</location>
        <location evidence="1">Mitochondrion nucleoid</location>
    </subcellularLocation>
</comment>
<dbReference type="PANTHER" id="PTHR21053:SF2">
    <property type="entry name" value="TRANSCRIPTION ELONGATION FACTOR, MITOCHONDRIAL"/>
    <property type="match status" value="1"/>
</dbReference>
<keyword evidence="8" id="KW-1135">Mitochondrion nucleoid</keyword>
<dbReference type="Proteomes" id="UP001652642">
    <property type="component" value="Chromosome 2"/>
</dbReference>
<comment type="similarity">
    <text evidence="2">Belongs to the TEFM family.</text>
</comment>
<dbReference type="Gene3D" id="1.10.150.280">
    <property type="entry name" value="AF1531-like domain"/>
    <property type="match status" value="1"/>
</dbReference>
<dbReference type="GO" id="GO:0003746">
    <property type="term" value="F:translation elongation factor activity"/>
    <property type="evidence" value="ECO:0007669"/>
    <property type="project" value="UniProtKB-KW"/>
</dbReference>
<dbReference type="Gene3D" id="3.30.420.10">
    <property type="entry name" value="Ribonuclease H-like superfamily/Ribonuclease H"/>
    <property type="match status" value="1"/>
</dbReference>
<organism evidence="11 12">
    <name type="scientific">Pogona vitticeps</name>
    <name type="common">central bearded dragon</name>
    <dbReference type="NCBI Taxonomy" id="103695"/>
    <lineage>
        <taxon>Eukaryota</taxon>
        <taxon>Metazoa</taxon>
        <taxon>Chordata</taxon>
        <taxon>Craniata</taxon>
        <taxon>Vertebrata</taxon>
        <taxon>Euteleostomi</taxon>
        <taxon>Lepidosauria</taxon>
        <taxon>Squamata</taxon>
        <taxon>Bifurcata</taxon>
        <taxon>Unidentata</taxon>
        <taxon>Episquamata</taxon>
        <taxon>Toxicofera</taxon>
        <taxon>Iguania</taxon>
        <taxon>Acrodonta</taxon>
        <taxon>Agamidae</taxon>
        <taxon>Amphibolurinae</taxon>
        <taxon>Pogona</taxon>
    </lineage>
</organism>
<keyword evidence="10" id="KW-0732">Signal</keyword>
<evidence type="ECO:0000256" key="9">
    <source>
        <dbReference type="ARBA" id="ARBA00025262"/>
    </source>
</evidence>
<evidence type="ECO:0000256" key="4">
    <source>
        <dbReference type="ARBA" id="ARBA00022946"/>
    </source>
</evidence>
<gene>
    <name evidence="12" type="primary">TEFM</name>
</gene>
<evidence type="ECO:0000256" key="8">
    <source>
        <dbReference type="ARBA" id="ARBA00023271"/>
    </source>
</evidence>
<keyword evidence="12" id="KW-0251">Elongation factor</keyword>
<evidence type="ECO:0000256" key="5">
    <source>
        <dbReference type="ARBA" id="ARBA00023015"/>
    </source>
</evidence>
<evidence type="ECO:0000256" key="10">
    <source>
        <dbReference type="SAM" id="SignalP"/>
    </source>
</evidence>
<feature type="chain" id="PRO_5046726572" description="Transcription elongation factor, mitochondrial" evidence="10">
    <location>
        <begin position="21"/>
        <end position="358"/>
    </location>
</feature>
<dbReference type="SUPFAM" id="SSF47781">
    <property type="entry name" value="RuvA domain 2-like"/>
    <property type="match status" value="1"/>
</dbReference>
<accession>A0ABM5FNU3</accession>
<proteinExistence type="inferred from homology"/>
<keyword evidence="7" id="KW-0804">Transcription</keyword>
<keyword evidence="12" id="KW-0648">Protein biosynthesis</keyword>
<evidence type="ECO:0000313" key="11">
    <source>
        <dbReference type="Proteomes" id="UP001652642"/>
    </source>
</evidence>